<evidence type="ECO:0000256" key="8">
    <source>
        <dbReference type="SAM" id="Phobius"/>
    </source>
</evidence>
<dbReference type="InterPro" id="IPR003439">
    <property type="entry name" value="ABC_transporter-like_ATP-bd"/>
</dbReference>
<evidence type="ECO:0000256" key="7">
    <source>
        <dbReference type="SAM" id="MobiDB-lite"/>
    </source>
</evidence>
<evidence type="ECO:0000256" key="5">
    <source>
        <dbReference type="ARBA" id="ARBA00022989"/>
    </source>
</evidence>
<dbReference type="InterPro" id="IPR003593">
    <property type="entry name" value="AAA+_ATPase"/>
</dbReference>
<dbReference type="EMBL" id="CP114202">
    <property type="protein sequence ID" value="WAU00882.1"/>
    <property type="molecule type" value="Genomic_DNA"/>
</dbReference>
<dbReference type="SUPFAM" id="SSF90123">
    <property type="entry name" value="ABC transporter transmembrane region"/>
    <property type="match status" value="1"/>
</dbReference>
<reference evidence="12 14" key="2">
    <citation type="submission" date="2022-12" db="EMBL/GenBank/DDBJ databases">
        <authorList>
            <person name="Ruckert C."/>
            <person name="Busche T."/>
            <person name="Kalinowski J."/>
            <person name="Wittmann C."/>
        </authorList>
    </citation>
    <scope>NUCLEOTIDE SEQUENCE [LARGE SCALE GENOMIC DNA]</scope>
    <source>
        <strain evidence="12 14">DSM 40555</strain>
    </source>
</reference>
<dbReference type="SMART" id="SM00382">
    <property type="entry name" value="AAA"/>
    <property type="match status" value="1"/>
</dbReference>
<feature type="domain" description="ABC transmembrane type-1" evidence="10">
    <location>
        <begin position="24"/>
        <end position="292"/>
    </location>
</feature>
<keyword evidence="3" id="KW-0547">Nucleotide-binding</keyword>
<evidence type="ECO:0000256" key="2">
    <source>
        <dbReference type="ARBA" id="ARBA00022692"/>
    </source>
</evidence>
<dbReference type="GO" id="GO:0005886">
    <property type="term" value="C:plasma membrane"/>
    <property type="evidence" value="ECO:0007669"/>
    <property type="project" value="UniProtKB-SubCell"/>
</dbReference>
<evidence type="ECO:0000256" key="4">
    <source>
        <dbReference type="ARBA" id="ARBA00022840"/>
    </source>
</evidence>
<feature type="transmembrane region" description="Helical" evidence="8">
    <location>
        <begin position="248"/>
        <end position="270"/>
    </location>
</feature>
<dbReference type="Pfam" id="PF00005">
    <property type="entry name" value="ABC_tran"/>
    <property type="match status" value="1"/>
</dbReference>
<keyword evidence="6 8" id="KW-0472">Membrane</keyword>
<dbReference type="Proteomes" id="UP001210609">
    <property type="component" value="Chromosome"/>
</dbReference>
<feature type="domain" description="ABC transporter" evidence="9">
    <location>
        <begin position="380"/>
        <end position="610"/>
    </location>
</feature>
<evidence type="ECO:0000256" key="6">
    <source>
        <dbReference type="ARBA" id="ARBA00023136"/>
    </source>
</evidence>
<name>A0A640TUJ3_STRNI</name>
<keyword evidence="14" id="KW-1185">Reference proteome</keyword>
<feature type="region of interest" description="Disordered" evidence="7">
    <location>
        <begin position="614"/>
        <end position="639"/>
    </location>
</feature>
<accession>A0A640TUJ3</accession>
<protein>
    <submittedName>
        <fullName evidence="11 12">ABC transporter ATP-binding protein</fullName>
    </submittedName>
</protein>
<dbReference type="InterPro" id="IPR036640">
    <property type="entry name" value="ABC1_TM_sf"/>
</dbReference>
<evidence type="ECO:0000313" key="14">
    <source>
        <dbReference type="Proteomes" id="UP001210609"/>
    </source>
</evidence>
<feature type="transmembrane region" description="Helical" evidence="8">
    <location>
        <begin position="61"/>
        <end position="82"/>
    </location>
</feature>
<dbReference type="RefSeq" id="WP_159491227.1">
    <property type="nucleotide sequence ID" value="NZ_BLIP01000003.1"/>
</dbReference>
<dbReference type="AlphaFoldDB" id="A0A640TUJ3"/>
<feature type="transmembrane region" description="Helical" evidence="8">
    <location>
        <begin position="163"/>
        <end position="182"/>
    </location>
</feature>
<dbReference type="Gene3D" id="1.20.1560.10">
    <property type="entry name" value="ABC transporter type 1, transmembrane domain"/>
    <property type="match status" value="1"/>
</dbReference>
<dbReference type="InterPro" id="IPR027417">
    <property type="entry name" value="P-loop_NTPase"/>
</dbReference>
<dbReference type="CDD" id="cd03228">
    <property type="entry name" value="ABCC_MRP_Like"/>
    <property type="match status" value="1"/>
</dbReference>
<dbReference type="Proteomes" id="UP000429552">
    <property type="component" value="Unassembled WGS sequence"/>
</dbReference>
<dbReference type="PANTHER" id="PTHR24221:SF654">
    <property type="entry name" value="ATP-BINDING CASSETTE SUB-FAMILY B MEMBER 6"/>
    <property type="match status" value="1"/>
</dbReference>
<dbReference type="GO" id="GO:0005524">
    <property type="term" value="F:ATP binding"/>
    <property type="evidence" value="ECO:0007669"/>
    <property type="project" value="UniProtKB-KW"/>
</dbReference>
<evidence type="ECO:0000259" key="9">
    <source>
        <dbReference type="PROSITE" id="PS50893"/>
    </source>
</evidence>
<evidence type="ECO:0000313" key="11">
    <source>
        <dbReference type="EMBL" id="GFE26760.1"/>
    </source>
</evidence>
<feature type="transmembrane region" description="Helical" evidence="8">
    <location>
        <begin position="135"/>
        <end position="157"/>
    </location>
</feature>
<dbReference type="PROSITE" id="PS50929">
    <property type="entry name" value="ABC_TM1F"/>
    <property type="match status" value="1"/>
</dbReference>
<evidence type="ECO:0000256" key="1">
    <source>
        <dbReference type="ARBA" id="ARBA00004651"/>
    </source>
</evidence>
<dbReference type="InterPro" id="IPR011527">
    <property type="entry name" value="ABC1_TM_dom"/>
</dbReference>
<evidence type="ECO:0000313" key="12">
    <source>
        <dbReference type="EMBL" id="WAU00882.1"/>
    </source>
</evidence>
<keyword evidence="2 8" id="KW-0812">Transmembrane</keyword>
<dbReference type="Pfam" id="PF00664">
    <property type="entry name" value="ABC_membrane"/>
    <property type="match status" value="1"/>
</dbReference>
<dbReference type="GO" id="GO:0034040">
    <property type="term" value="F:ATPase-coupled lipid transmembrane transporter activity"/>
    <property type="evidence" value="ECO:0007669"/>
    <property type="project" value="TreeGrafter"/>
</dbReference>
<reference evidence="11 13" key="1">
    <citation type="submission" date="2019-12" db="EMBL/GenBank/DDBJ databases">
        <title>Whole genome shotgun sequence of Streptomyces libani subsp. libani NBRC 13452.</title>
        <authorList>
            <person name="Ichikawa N."/>
            <person name="Kimura A."/>
            <person name="Kitahashi Y."/>
            <person name="Komaki H."/>
            <person name="Tamura T."/>
        </authorList>
    </citation>
    <scope>NUCLEOTIDE SEQUENCE [LARGE SCALE GENOMIC DNA]</scope>
    <source>
        <strain evidence="11 13">NBRC 13452</strain>
    </source>
</reference>
<comment type="subcellular location">
    <subcellularLocation>
        <location evidence="1">Cell membrane</location>
        <topology evidence="1">Multi-pass membrane protein</topology>
    </subcellularLocation>
</comment>
<dbReference type="PANTHER" id="PTHR24221">
    <property type="entry name" value="ATP-BINDING CASSETTE SUB-FAMILY B"/>
    <property type="match status" value="1"/>
</dbReference>
<feature type="region of interest" description="Disordered" evidence="7">
    <location>
        <begin position="315"/>
        <end position="373"/>
    </location>
</feature>
<sequence>MTTATARLLPRARRFLRRRTRVLLLLAGWSLLESAHTFLGGYGLAKALDQGFLAGHTGVGLAWLGVTALAVVVGGLAGRGVFRGLADLVEPLRDSLIRQVVSRSLTQAVAHPARAADSAVVSRLTNQTEIARDSFAGLVLVARSFVFTAAGAVLGLLSLAPQLLLIVVPPLAAGLLLFLATLRPMAARQRAFLQADEDLSTQFGAVAEGLRDVVACGAQQQTAARAYGLIEDEARAARQLARWAAVRCLALGLAGQLPILLLLVSAPWLLRQGLTPGVVLGALAYLTQSLLPALHTLMNALGSAGTRLVVVLDRLTNGPDSGPGPDPDPESTTVPHPKTTIAPDPETTIAPDPESTTAPDPTTPQDPAPLVPVPPGGPGVHLRAVTFAYGPAAQPVLHDLDLTVEPGEHLVVVGPSGIGKSTLTALVAGLLAPGHGEIRVAGRPVRARSGPDPSLLRVLIPQQAYVFSGTLRENLLYLCPDGASASALEASSDAVGLDPLVRRLGGLDAPLDPGVLSQGERQLIALGRAHLSPAPLVLLDEATCHLDPAAEMRAERAFAERPGTLIVVAHRITSARRADRILVLDGVRATCGTHDELLERSALYRDLAGSWQPDALPAPEAPEAPECAERISAKSRYLS</sequence>
<evidence type="ECO:0000256" key="3">
    <source>
        <dbReference type="ARBA" id="ARBA00022741"/>
    </source>
</evidence>
<gene>
    <name evidence="11" type="ORF">Sliba_72130</name>
    <name evidence="12" type="ORF">STRLI_007176</name>
</gene>
<proteinExistence type="predicted"/>
<evidence type="ECO:0000259" key="10">
    <source>
        <dbReference type="PROSITE" id="PS50929"/>
    </source>
</evidence>
<organism evidence="11 13">
    <name type="scientific">Streptomyces nigrescens</name>
    <dbReference type="NCBI Taxonomy" id="1920"/>
    <lineage>
        <taxon>Bacteria</taxon>
        <taxon>Bacillati</taxon>
        <taxon>Actinomycetota</taxon>
        <taxon>Actinomycetes</taxon>
        <taxon>Kitasatosporales</taxon>
        <taxon>Streptomycetaceae</taxon>
        <taxon>Streptomyces</taxon>
    </lineage>
</organism>
<dbReference type="GO" id="GO:0140359">
    <property type="term" value="F:ABC-type transporter activity"/>
    <property type="evidence" value="ECO:0007669"/>
    <property type="project" value="InterPro"/>
</dbReference>
<keyword evidence="5 8" id="KW-1133">Transmembrane helix</keyword>
<dbReference type="Gene3D" id="3.40.50.300">
    <property type="entry name" value="P-loop containing nucleotide triphosphate hydrolases"/>
    <property type="match status" value="1"/>
</dbReference>
<dbReference type="SUPFAM" id="SSF52540">
    <property type="entry name" value="P-loop containing nucleoside triphosphate hydrolases"/>
    <property type="match status" value="1"/>
</dbReference>
<dbReference type="PROSITE" id="PS50893">
    <property type="entry name" value="ABC_TRANSPORTER_2"/>
    <property type="match status" value="1"/>
</dbReference>
<dbReference type="GO" id="GO:0016887">
    <property type="term" value="F:ATP hydrolysis activity"/>
    <property type="evidence" value="ECO:0007669"/>
    <property type="project" value="InterPro"/>
</dbReference>
<dbReference type="InterPro" id="IPR039421">
    <property type="entry name" value="Type_1_exporter"/>
</dbReference>
<feature type="compositionally biased region" description="Pro residues" evidence="7">
    <location>
        <begin position="361"/>
        <end position="373"/>
    </location>
</feature>
<evidence type="ECO:0000313" key="13">
    <source>
        <dbReference type="Proteomes" id="UP000429552"/>
    </source>
</evidence>
<keyword evidence="4 11" id="KW-0067">ATP-binding</keyword>
<dbReference type="EMBL" id="BLIP01000003">
    <property type="protein sequence ID" value="GFE26760.1"/>
    <property type="molecule type" value="Genomic_DNA"/>
</dbReference>